<reference evidence="1" key="1">
    <citation type="journal article" date="2021" name="Proc. Natl. Acad. Sci. U.S.A.">
        <title>A Catalog of Tens of Thousands of Viruses from Human Metagenomes Reveals Hidden Associations with Chronic Diseases.</title>
        <authorList>
            <person name="Tisza M.J."/>
            <person name="Buck C.B."/>
        </authorList>
    </citation>
    <scope>NUCLEOTIDE SEQUENCE</scope>
    <source>
        <strain evidence="1">Ctzr51</strain>
    </source>
</reference>
<dbReference type="SUPFAM" id="SSF101386">
    <property type="entry name" value="all-alpha NTP pyrophosphatases"/>
    <property type="match status" value="1"/>
</dbReference>
<evidence type="ECO:0000313" key="1">
    <source>
        <dbReference type="EMBL" id="DAF95871.1"/>
    </source>
</evidence>
<proteinExistence type="predicted"/>
<accession>A0A8S5UN24</accession>
<organism evidence="1">
    <name type="scientific">Siphoviridae sp. ctzr51</name>
    <dbReference type="NCBI Taxonomy" id="2825751"/>
    <lineage>
        <taxon>Viruses</taxon>
        <taxon>Duplodnaviria</taxon>
        <taxon>Heunggongvirae</taxon>
        <taxon>Uroviricota</taxon>
        <taxon>Caudoviricetes</taxon>
    </lineage>
</organism>
<protein>
    <submittedName>
        <fullName evidence="1">NTP-PPase-like protein</fullName>
    </submittedName>
</protein>
<name>A0A8S5UN24_9CAUD</name>
<dbReference type="EMBL" id="BK016111">
    <property type="protein sequence ID" value="DAF95871.1"/>
    <property type="molecule type" value="Genomic_DNA"/>
</dbReference>
<sequence>MEEIRLKATEKEIVSMIKSIFDKDVVTRTDNDLLLVEVDIENVLRSYVQAVVNVVRVKLGDKLFDIKEDGETLTIMIKDTVLAEPEYKSDDFCYNTVGRDIYAVYVDRENLLRLNKFTGGGEFIMNESTDKEAFFRFMTPQGAYMVPAGDYLVYDDWKERFYNVTKEDFERQARLKQPDLSGISGFSDYLDKKYGLDVRKRAIKLEEEYNELKAALSPYVDTGCMDYKALAHIIDELADVNLLIYHIAHLFGYTQKQLLLMAKDKIEKREKEPLYKRDVKPKEVCCGSCKYLEYEDIAGNGVCREDGDLHGVGDCCSMYKPDIKTEERATHDRNNR</sequence>